<dbReference type="RefSeq" id="WP_346058018.1">
    <property type="nucleotide sequence ID" value="NZ_BAAAOP010000005.1"/>
</dbReference>
<feature type="compositionally biased region" description="Acidic residues" evidence="1">
    <location>
        <begin position="88"/>
        <end position="99"/>
    </location>
</feature>
<dbReference type="Proteomes" id="UP001501084">
    <property type="component" value="Unassembled WGS sequence"/>
</dbReference>
<reference evidence="3" key="1">
    <citation type="journal article" date="2019" name="Int. J. Syst. Evol. Microbiol.">
        <title>The Global Catalogue of Microorganisms (GCM) 10K type strain sequencing project: providing services to taxonomists for standard genome sequencing and annotation.</title>
        <authorList>
            <consortium name="The Broad Institute Genomics Platform"/>
            <consortium name="The Broad Institute Genome Sequencing Center for Infectious Disease"/>
            <person name="Wu L."/>
            <person name="Ma J."/>
        </authorList>
    </citation>
    <scope>NUCLEOTIDE SEQUENCE [LARGE SCALE GENOMIC DNA]</scope>
    <source>
        <strain evidence="3">JCM 14919</strain>
    </source>
</reference>
<name>A0ABP5MX32_9MICO</name>
<feature type="region of interest" description="Disordered" evidence="1">
    <location>
        <begin position="66"/>
        <end position="99"/>
    </location>
</feature>
<organism evidence="2 3">
    <name type="scientific">Leucobacter alluvii</name>
    <dbReference type="NCBI Taxonomy" id="340321"/>
    <lineage>
        <taxon>Bacteria</taxon>
        <taxon>Bacillati</taxon>
        <taxon>Actinomycetota</taxon>
        <taxon>Actinomycetes</taxon>
        <taxon>Micrococcales</taxon>
        <taxon>Microbacteriaceae</taxon>
        <taxon>Leucobacter</taxon>
    </lineage>
</organism>
<keyword evidence="3" id="KW-1185">Reference proteome</keyword>
<sequence>MQLGARWQRGTPPHRSVPEALHAAIAEQENGHPEADSWTLTWLEGRPRCELDDLVFVALDVVGRVRTGPVSGGGEPGLAEERLAHSADDDDADDDDWLS</sequence>
<comment type="caution">
    <text evidence="2">The sequence shown here is derived from an EMBL/GenBank/DDBJ whole genome shotgun (WGS) entry which is preliminary data.</text>
</comment>
<evidence type="ECO:0000256" key="1">
    <source>
        <dbReference type="SAM" id="MobiDB-lite"/>
    </source>
</evidence>
<accession>A0ABP5MX32</accession>
<evidence type="ECO:0000313" key="3">
    <source>
        <dbReference type="Proteomes" id="UP001501084"/>
    </source>
</evidence>
<protein>
    <recommendedName>
        <fullName evidence="4">Fe-S oxidoreductase</fullName>
    </recommendedName>
</protein>
<evidence type="ECO:0000313" key="2">
    <source>
        <dbReference type="EMBL" id="GAA2187969.1"/>
    </source>
</evidence>
<evidence type="ECO:0008006" key="4">
    <source>
        <dbReference type="Google" id="ProtNLM"/>
    </source>
</evidence>
<gene>
    <name evidence="2" type="ORF">GCM10009786_15100</name>
</gene>
<dbReference type="EMBL" id="BAAAOP010000005">
    <property type="protein sequence ID" value="GAA2187969.1"/>
    <property type="molecule type" value="Genomic_DNA"/>
</dbReference>
<proteinExistence type="predicted"/>